<evidence type="ECO:0000313" key="3">
    <source>
        <dbReference type="EMBL" id="NKI32199.1"/>
    </source>
</evidence>
<dbReference type="GO" id="GO:0016740">
    <property type="term" value="F:transferase activity"/>
    <property type="evidence" value="ECO:0007669"/>
    <property type="project" value="UniProtKB-KW"/>
</dbReference>
<dbReference type="RefSeq" id="WP_168552416.1">
    <property type="nucleotide sequence ID" value="NZ_JAAWWL010000002.1"/>
</dbReference>
<organism evidence="3 4">
    <name type="scientific">Croceivirga thetidis</name>
    <dbReference type="NCBI Taxonomy" id="2721623"/>
    <lineage>
        <taxon>Bacteria</taxon>
        <taxon>Pseudomonadati</taxon>
        <taxon>Bacteroidota</taxon>
        <taxon>Flavobacteriia</taxon>
        <taxon>Flavobacteriales</taxon>
        <taxon>Flavobacteriaceae</taxon>
        <taxon>Croceivirga</taxon>
    </lineage>
</organism>
<keyword evidence="1" id="KW-0472">Membrane</keyword>
<keyword evidence="1" id="KW-1133">Transmembrane helix</keyword>
<feature type="transmembrane region" description="Helical" evidence="1">
    <location>
        <begin position="125"/>
        <end position="154"/>
    </location>
</feature>
<evidence type="ECO:0000313" key="4">
    <source>
        <dbReference type="Proteomes" id="UP000718451"/>
    </source>
</evidence>
<evidence type="ECO:0000256" key="1">
    <source>
        <dbReference type="SAM" id="Phobius"/>
    </source>
</evidence>
<dbReference type="Pfam" id="PF20584">
    <property type="entry name" value="DUF6787"/>
    <property type="match status" value="1"/>
</dbReference>
<protein>
    <submittedName>
        <fullName evidence="3">Prolipoprotein diacylglyceryl transferase</fullName>
    </submittedName>
</protein>
<dbReference type="InterPro" id="IPR046714">
    <property type="entry name" value="DUF6787"/>
</dbReference>
<keyword evidence="3" id="KW-0808">Transferase</keyword>
<proteinExistence type="predicted"/>
<reference evidence="3 4" key="1">
    <citation type="submission" date="2020-04" db="EMBL/GenBank/DDBJ databases">
        <authorList>
            <person name="Yoon J."/>
        </authorList>
    </citation>
    <scope>NUCLEOTIDE SEQUENCE [LARGE SCALE GENOMIC DNA]</scope>
    <source>
        <strain evidence="3 4">DJ-13</strain>
    </source>
</reference>
<name>A0ABX1GQL8_9FLAO</name>
<comment type="caution">
    <text evidence="3">The sequence shown here is derived from an EMBL/GenBank/DDBJ whole genome shotgun (WGS) entry which is preliminary data.</text>
</comment>
<dbReference type="Proteomes" id="UP000718451">
    <property type="component" value="Unassembled WGS sequence"/>
</dbReference>
<keyword evidence="1" id="KW-0812">Transmembrane</keyword>
<gene>
    <name evidence="3" type="ORF">HCU67_09620</name>
</gene>
<feature type="transmembrane region" description="Helical" evidence="1">
    <location>
        <begin position="16"/>
        <end position="34"/>
    </location>
</feature>
<feature type="transmembrane region" description="Helical" evidence="1">
    <location>
        <begin position="54"/>
        <end position="72"/>
    </location>
</feature>
<sequence length="171" mass="20620">MNRIKKRWDINKNWQYLFPVLGSLMILLTAYYIARKFLHLFDLNNSAWEWPFTLTITLVGYFIALRFFLWCFEKLKNKWITTYRWEMIAIFIVFAITGSLSARLAAPLLDLIGIHSENLSGWFYWPIRILIILPIYQVLLVIVGWCFGQFQFFWNFEKKMLRRMGLGFLLK</sequence>
<keyword evidence="4" id="KW-1185">Reference proteome</keyword>
<feature type="transmembrane region" description="Helical" evidence="1">
    <location>
        <begin position="84"/>
        <end position="105"/>
    </location>
</feature>
<accession>A0ABX1GQL8</accession>
<evidence type="ECO:0000259" key="2">
    <source>
        <dbReference type="Pfam" id="PF20584"/>
    </source>
</evidence>
<feature type="domain" description="DUF6787" evidence="2">
    <location>
        <begin position="90"/>
        <end position="168"/>
    </location>
</feature>
<dbReference type="EMBL" id="JAAWWL010000002">
    <property type="protein sequence ID" value="NKI32199.1"/>
    <property type="molecule type" value="Genomic_DNA"/>
</dbReference>